<feature type="compositionally biased region" description="Pro residues" evidence="16">
    <location>
        <begin position="278"/>
        <end position="295"/>
    </location>
</feature>
<keyword evidence="19" id="KW-1185">Reference proteome</keyword>
<feature type="compositionally biased region" description="Basic and acidic residues" evidence="16">
    <location>
        <begin position="49"/>
        <end position="62"/>
    </location>
</feature>
<dbReference type="InterPro" id="IPR021109">
    <property type="entry name" value="Peptidase_aspartic_dom_sf"/>
</dbReference>
<dbReference type="InterPro" id="IPR041373">
    <property type="entry name" value="RT_RNaseH"/>
</dbReference>
<keyword evidence="8" id="KW-0255">Endonuclease</keyword>
<dbReference type="SUPFAM" id="SSF56672">
    <property type="entry name" value="DNA/RNA polymerases"/>
    <property type="match status" value="1"/>
</dbReference>
<dbReference type="PANTHER" id="PTHR37984">
    <property type="entry name" value="PROTEIN CBG26694"/>
    <property type="match status" value="1"/>
</dbReference>
<evidence type="ECO:0000256" key="12">
    <source>
        <dbReference type="ARBA" id="ARBA00022918"/>
    </source>
</evidence>
<dbReference type="Pfam" id="PF03732">
    <property type="entry name" value="Retrotrans_gag"/>
    <property type="match status" value="1"/>
</dbReference>
<dbReference type="Gene3D" id="3.10.10.10">
    <property type="entry name" value="HIV Type 1 Reverse Transcriptase, subunit A, domain 1"/>
    <property type="match status" value="1"/>
</dbReference>
<dbReference type="RefSeq" id="XP_039145476.1">
    <property type="nucleotide sequence ID" value="XM_039289542.1"/>
</dbReference>
<keyword evidence="14" id="KW-0238">DNA-binding</keyword>
<evidence type="ECO:0000256" key="4">
    <source>
        <dbReference type="ARBA" id="ARBA00022695"/>
    </source>
</evidence>
<dbReference type="InterPro" id="IPR050951">
    <property type="entry name" value="Retrovirus_Pol_polyprotein"/>
</dbReference>
<evidence type="ECO:0000256" key="13">
    <source>
        <dbReference type="ARBA" id="ARBA00022932"/>
    </source>
</evidence>
<dbReference type="CDD" id="cd00303">
    <property type="entry name" value="retropepsin_like"/>
    <property type="match status" value="1"/>
</dbReference>
<keyword evidence="2" id="KW-0645">Protease</keyword>
<protein>
    <recommendedName>
        <fullName evidence="1">RNA-directed DNA polymerase</fullName>
        <ecNumber evidence="1">2.7.7.49</ecNumber>
    </recommendedName>
</protein>
<dbReference type="EC" id="2.7.7.49" evidence="1"/>
<dbReference type="SUPFAM" id="SSF53098">
    <property type="entry name" value="Ribonuclease H-like"/>
    <property type="match status" value="1"/>
</dbReference>
<dbReference type="GO" id="GO:0003964">
    <property type="term" value="F:RNA-directed DNA polymerase activity"/>
    <property type="evidence" value="ECO:0007669"/>
    <property type="project" value="UniProtKB-KW"/>
</dbReference>
<organism evidence="19 20">
    <name type="scientific">Dioscorea cayennensis subsp. rotundata</name>
    <name type="common">White Guinea yam</name>
    <name type="synonym">Dioscorea rotundata</name>
    <dbReference type="NCBI Taxonomy" id="55577"/>
    <lineage>
        <taxon>Eukaryota</taxon>
        <taxon>Viridiplantae</taxon>
        <taxon>Streptophyta</taxon>
        <taxon>Embryophyta</taxon>
        <taxon>Tracheophyta</taxon>
        <taxon>Spermatophyta</taxon>
        <taxon>Magnoliopsida</taxon>
        <taxon>Liliopsida</taxon>
        <taxon>Dioscoreales</taxon>
        <taxon>Dioscoreaceae</taxon>
        <taxon>Dioscorea</taxon>
    </lineage>
</organism>
<dbReference type="InterPro" id="IPR043502">
    <property type="entry name" value="DNA/RNA_pol_sf"/>
</dbReference>
<evidence type="ECO:0000256" key="11">
    <source>
        <dbReference type="ARBA" id="ARBA00022908"/>
    </source>
</evidence>
<keyword evidence="5" id="KW-0540">Nuclease</keyword>
<dbReference type="FunFam" id="3.10.10.10:FF:000007">
    <property type="entry name" value="Retrovirus-related Pol polyprotein from transposon 17.6-like Protein"/>
    <property type="match status" value="1"/>
</dbReference>
<keyword evidence="15" id="KW-0233">DNA recombination</keyword>
<proteinExistence type="predicted"/>
<dbReference type="GeneID" id="120282666"/>
<dbReference type="GO" id="GO:0006508">
    <property type="term" value="P:proteolysis"/>
    <property type="evidence" value="ECO:0007669"/>
    <property type="project" value="UniProtKB-KW"/>
</dbReference>
<feature type="domain" description="Chromo" evidence="17">
    <location>
        <begin position="1368"/>
        <end position="1416"/>
    </location>
</feature>
<evidence type="ECO:0000259" key="17">
    <source>
        <dbReference type="PROSITE" id="PS50013"/>
    </source>
</evidence>
<evidence type="ECO:0000256" key="7">
    <source>
        <dbReference type="ARBA" id="ARBA00022750"/>
    </source>
</evidence>
<keyword evidence="6" id="KW-0479">Metal-binding</keyword>
<dbReference type="Pfam" id="PF17921">
    <property type="entry name" value="Integrase_H2C2"/>
    <property type="match status" value="1"/>
</dbReference>
<gene>
    <name evidence="20" type="primary">LOC120282666</name>
</gene>
<dbReference type="Gene3D" id="3.30.420.10">
    <property type="entry name" value="Ribonuclease H-like superfamily/Ribonuclease H"/>
    <property type="match status" value="1"/>
</dbReference>
<evidence type="ECO:0000259" key="18">
    <source>
        <dbReference type="PROSITE" id="PS50878"/>
    </source>
</evidence>
<dbReference type="InterPro" id="IPR000477">
    <property type="entry name" value="RT_dom"/>
</dbReference>
<reference evidence="19" key="1">
    <citation type="submission" date="2025-05" db="UniProtKB">
        <authorList>
            <consortium name="RefSeq"/>
        </authorList>
    </citation>
    <scope>NUCLEOTIDE SEQUENCE [LARGE SCALE GENOMIC DNA]</scope>
</reference>
<keyword evidence="4" id="KW-0548">Nucleotidyltransferase</keyword>
<dbReference type="GO" id="GO:0006310">
    <property type="term" value="P:DNA recombination"/>
    <property type="evidence" value="ECO:0007669"/>
    <property type="project" value="UniProtKB-KW"/>
</dbReference>
<evidence type="ECO:0000256" key="6">
    <source>
        <dbReference type="ARBA" id="ARBA00022723"/>
    </source>
</evidence>
<dbReference type="InterPro" id="IPR005162">
    <property type="entry name" value="Retrotrans_gag_dom"/>
</dbReference>
<dbReference type="Gene3D" id="3.10.20.370">
    <property type="match status" value="1"/>
</dbReference>
<dbReference type="CDD" id="cd09274">
    <property type="entry name" value="RNase_HI_RT_Ty3"/>
    <property type="match status" value="1"/>
</dbReference>
<dbReference type="FunFam" id="3.30.70.270:FF:000020">
    <property type="entry name" value="Transposon Tf2-6 polyprotein-like Protein"/>
    <property type="match status" value="1"/>
</dbReference>
<dbReference type="PROSITE" id="PS50013">
    <property type="entry name" value="CHROMO_2"/>
    <property type="match status" value="1"/>
</dbReference>
<dbReference type="GO" id="GO:0003677">
    <property type="term" value="F:DNA binding"/>
    <property type="evidence" value="ECO:0007669"/>
    <property type="project" value="UniProtKB-KW"/>
</dbReference>
<dbReference type="SUPFAM" id="SSF54160">
    <property type="entry name" value="Chromo domain-like"/>
    <property type="match status" value="1"/>
</dbReference>
<evidence type="ECO:0000256" key="2">
    <source>
        <dbReference type="ARBA" id="ARBA00022670"/>
    </source>
</evidence>
<sequence>MVTETRYQALETAIEELKLQQQEDRKRMESRLEDLFQLMTSFATKAEATKGVKEVGATKEMDGDSSPTHLGSVSKLNRGPSPSNPAAVTTPKQLPENGMFQLRASQLEFPKFNGDEAKEWVATCNQFFEFCTVSENAKVPFASMYFSGQATSWYNSYRKKHPGVSWDQFVVDLLYRFHDEENDSLVGEFSKLRHTTTVEDYQNRYEELLPYAEEANGQGFTKQYLIESCLSGLKEEVKVIVKLFKPNTVSEVFNVAKLVESGFHPTDKRIRAGAWRSPPRPKPNLPLPPLLPTPPLEKKLPTATTSLLNMNPSRSQTIPTARKLTPDEYQRRKEQNLCFNCEEKFFKGHQCNKRQLYYIATDENEEGADNLEHEQFDVQEEDPEILMFPVNAVLRSNAVCFKGNHKGTEMSFLIDCGAAESFINRNTAHKLQCKLDQTTKVLAVSYKGDYEPVDKMCKNFPFNIKGYDFTADLRVVPVDGYDALLGLDWLEKMDVTCNFKSKTLFFDYKGEAVKIQGDNTSSIPKVSRISAIHLQQCDHQQIAALGFIATVKTDSSGDLSTDLEVISLLRQFSDVFTEPKGLPPPRTYDHQIPLKVGAEPFKFRAYRYPFIQKQEIEWIVKELLSNGVIQESNSPFASPVLLVKKKDGSWRSCVDYRELNRLTIKDKFPIPLVDELLDELHGALFYSKLDLRSGYHQIRVQPQDIFKTAFRTHMGHYEFKVMPFGLTNAPATFQALMNSIFQPFLLKFVLVFFDDILVYSRSWRDHLMHLQTVLQVLRDQQLFAEESKCSFGQSHIEYLGHIISVDGVSADKTKVQAMLDWPTPKGIIGLRGFLGLTGYYRKFVKGYRELSRPLNQLLKKDKFLWDDSAHRSFELLKQAMSSTPVLGLLDFTKPFVIETDASATGLGAVLMQDGPPLAYMIQSLANQHLGLSTYEREIMAIVQAVNKWRPYLLGHKFIVKTDHQSLKFFIEQRLSTIIQQKWLSRLMGFEFEIQYKKGSSNVVADALSRQQEELPVCALSCVTPKWMLEIGASYEADPTAAELLARATLQSSEDSHISFTNGVIRINGKFYVGPTGLRPKIISEFHSSAWGGHSGVTTTLKKIQQTFYWPTMIQDVKTLIAECQVCQTCKSERFPYPGLLQPLDIPEQPWVDISMDFIDGLPSSEGKTSIWVVVDRFSKMAHFLALKHPFMAQDLATLFMDQIHRLHGMPRSIKMSPFEALYGFPPHGEFPPNLNSSHTGLEQFVSDRAAMLAAIKTNLQLSQERMKWYADQHRSEREFTVGDWVYLKLHPYRQTSTTTRPNQKLAPRFFGPFQVLARVGKVVYTLALPEGSSIHPTFHVSLLKQKLGAHEVLNPSLPPVGPDGQVLREPMKILDRRIYKKGTVAGVQALVQWVGFPEKDATWEDLDSLQALFPSISLDVLSTGCRAS</sequence>
<evidence type="ECO:0000256" key="5">
    <source>
        <dbReference type="ARBA" id="ARBA00022722"/>
    </source>
</evidence>
<reference evidence="20" key="2">
    <citation type="submission" date="2025-08" db="UniProtKB">
        <authorList>
            <consortium name="RefSeq"/>
        </authorList>
    </citation>
    <scope>IDENTIFICATION</scope>
</reference>
<evidence type="ECO:0000313" key="19">
    <source>
        <dbReference type="Proteomes" id="UP001515500"/>
    </source>
</evidence>
<dbReference type="SUPFAM" id="SSF50630">
    <property type="entry name" value="Acid proteases"/>
    <property type="match status" value="1"/>
</dbReference>
<keyword evidence="7" id="KW-0064">Aspartyl protease</keyword>
<dbReference type="InterPro" id="IPR023780">
    <property type="entry name" value="Chromo_domain"/>
</dbReference>
<feature type="compositionally biased region" description="Polar residues" evidence="16">
    <location>
        <begin position="65"/>
        <end position="92"/>
    </location>
</feature>
<dbReference type="Pfam" id="PF00385">
    <property type="entry name" value="Chromo"/>
    <property type="match status" value="1"/>
</dbReference>
<dbReference type="GO" id="GO:0046872">
    <property type="term" value="F:metal ion binding"/>
    <property type="evidence" value="ECO:0007669"/>
    <property type="project" value="UniProtKB-KW"/>
</dbReference>
<evidence type="ECO:0000256" key="10">
    <source>
        <dbReference type="ARBA" id="ARBA00022842"/>
    </source>
</evidence>
<keyword evidence="12" id="KW-0695">RNA-directed DNA polymerase</keyword>
<dbReference type="PROSITE" id="PS50878">
    <property type="entry name" value="RT_POL"/>
    <property type="match status" value="1"/>
</dbReference>
<evidence type="ECO:0000256" key="16">
    <source>
        <dbReference type="SAM" id="MobiDB-lite"/>
    </source>
</evidence>
<dbReference type="Pfam" id="PF08284">
    <property type="entry name" value="RVP_2"/>
    <property type="match status" value="1"/>
</dbReference>
<feature type="region of interest" description="Disordered" evidence="16">
    <location>
        <begin position="49"/>
        <end position="93"/>
    </location>
</feature>
<feature type="region of interest" description="Disordered" evidence="16">
    <location>
        <begin position="272"/>
        <end position="296"/>
    </location>
</feature>
<evidence type="ECO:0000256" key="1">
    <source>
        <dbReference type="ARBA" id="ARBA00012493"/>
    </source>
</evidence>
<dbReference type="GO" id="GO:0003887">
    <property type="term" value="F:DNA-directed DNA polymerase activity"/>
    <property type="evidence" value="ECO:0007669"/>
    <property type="project" value="UniProtKB-KW"/>
</dbReference>
<evidence type="ECO:0000313" key="20">
    <source>
        <dbReference type="RefSeq" id="XP_039145476.1"/>
    </source>
</evidence>
<dbReference type="Proteomes" id="UP001515500">
    <property type="component" value="Chromosome 1"/>
</dbReference>
<keyword evidence="9" id="KW-0378">Hydrolase</keyword>
<dbReference type="CDD" id="cd01647">
    <property type="entry name" value="RT_LTR"/>
    <property type="match status" value="1"/>
</dbReference>
<dbReference type="InterPro" id="IPR012337">
    <property type="entry name" value="RNaseH-like_sf"/>
</dbReference>
<dbReference type="Pfam" id="PF24626">
    <property type="entry name" value="SH3_Tf2-1"/>
    <property type="match status" value="1"/>
</dbReference>
<dbReference type="Gene3D" id="1.10.340.70">
    <property type="match status" value="1"/>
</dbReference>
<evidence type="ECO:0000256" key="15">
    <source>
        <dbReference type="ARBA" id="ARBA00023172"/>
    </source>
</evidence>
<evidence type="ECO:0000256" key="14">
    <source>
        <dbReference type="ARBA" id="ARBA00023125"/>
    </source>
</evidence>
<dbReference type="GO" id="GO:0004190">
    <property type="term" value="F:aspartic-type endopeptidase activity"/>
    <property type="evidence" value="ECO:0007669"/>
    <property type="project" value="UniProtKB-KW"/>
</dbReference>
<dbReference type="Pfam" id="PF17917">
    <property type="entry name" value="RT_RNaseH"/>
    <property type="match status" value="1"/>
</dbReference>
<dbReference type="InterPro" id="IPR036397">
    <property type="entry name" value="RNaseH_sf"/>
</dbReference>
<keyword evidence="11" id="KW-0229">DNA integration</keyword>
<dbReference type="GO" id="GO:0015074">
    <property type="term" value="P:DNA integration"/>
    <property type="evidence" value="ECO:0007669"/>
    <property type="project" value="UniProtKB-KW"/>
</dbReference>
<dbReference type="GO" id="GO:0004519">
    <property type="term" value="F:endonuclease activity"/>
    <property type="evidence" value="ECO:0007669"/>
    <property type="project" value="UniProtKB-KW"/>
</dbReference>
<dbReference type="Gene3D" id="3.30.70.270">
    <property type="match status" value="2"/>
</dbReference>
<keyword evidence="3" id="KW-0808">Transferase</keyword>
<keyword evidence="13" id="KW-0239">DNA-directed DNA polymerase</keyword>
<feature type="domain" description="Reverse transcriptase" evidence="18">
    <location>
        <begin position="624"/>
        <end position="803"/>
    </location>
</feature>
<dbReference type="Pfam" id="PF00078">
    <property type="entry name" value="RVT_1"/>
    <property type="match status" value="1"/>
</dbReference>
<dbReference type="FunFam" id="1.10.340.70:FF:000001">
    <property type="entry name" value="Retrovirus-related Pol polyprotein from transposon gypsy-like Protein"/>
    <property type="match status" value="1"/>
</dbReference>
<accession>A0AB40CZM3</accession>
<dbReference type="InterPro" id="IPR056924">
    <property type="entry name" value="SH3_Tf2-1"/>
</dbReference>
<name>A0AB40CZM3_DIOCR</name>
<keyword evidence="10" id="KW-0460">Magnesium</keyword>
<dbReference type="InterPro" id="IPR016197">
    <property type="entry name" value="Chromo-like_dom_sf"/>
</dbReference>
<dbReference type="Gene3D" id="2.40.70.10">
    <property type="entry name" value="Acid Proteases"/>
    <property type="match status" value="1"/>
</dbReference>
<evidence type="ECO:0000256" key="9">
    <source>
        <dbReference type="ARBA" id="ARBA00022801"/>
    </source>
</evidence>
<dbReference type="PANTHER" id="PTHR37984:SF5">
    <property type="entry name" value="PROTEIN NYNRIN-LIKE"/>
    <property type="match status" value="1"/>
</dbReference>
<evidence type="ECO:0000256" key="3">
    <source>
        <dbReference type="ARBA" id="ARBA00022679"/>
    </source>
</evidence>
<dbReference type="Gene3D" id="2.40.50.40">
    <property type="match status" value="1"/>
</dbReference>
<evidence type="ECO:0000256" key="8">
    <source>
        <dbReference type="ARBA" id="ARBA00022759"/>
    </source>
</evidence>
<dbReference type="InterPro" id="IPR000953">
    <property type="entry name" value="Chromo/chromo_shadow_dom"/>
</dbReference>
<dbReference type="InterPro" id="IPR043128">
    <property type="entry name" value="Rev_trsase/Diguanyl_cyclase"/>
</dbReference>
<dbReference type="InterPro" id="IPR041588">
    <property type="entry name" value="Integrase_H2C2"/>
</dbReference>